<evidence type="ECO:0000256" key="4">
    <source>
        <dbReference type="ARBA" id="ARBA00022692"/>
    </source>
</evidence>
<keyword evidence="3" id="KW-0813">Transport</keyword>
<dbReference type="Proteomes" id="UP000695007">
    <property type="component" value="Unplaced"/>
</dbReference>
<name>A0AAJ6YJ29_9HYME</name>
<dbReference type="Pfam" id="PF01061">
    <property type="entry name" value="ABC2_membrane"/>
    <property type="match status" value="1"/>
</dbReference>
<feature type="transmembrane region" description="Helical" evidence="9">
    <location>
        <begin position="615"/>
        <end position="637"/>
    </location>
</feature>
<evidence type="ECO:0000256" key="6">
    <source>
        <dbReference type="ARBA" id="ARBA00022840"/>
    </source>
</evidence>
<evidence type="ECO:0000256" key="1">
    <source>
        <dbReference type="ARBA" id="ARBA00004141"/>
    </source>
</evidence>
<keyword evidence="7 9" id="KW-1133">Transmembrane helix</keyword>
<evidence type="ECO:0000256" key="2">
    <source>
        <dbReference type="ARBA" id="ARBA00005814"/>
    </source>
</evidence>
<dbReference type="InterPro" id="IPR027417">
    <property type="entry name" value="P-loop_NTPase"/>
</dbReference>
<dbReference type="GO" id="GO:0005886">
    <property type="term" value="C:plasma membrane"/>
    <property type="evidence" value="ECO:0007669"/>
    <property type="project" value="TreeGrafter"/>
</dbReference>
<dbReference type="Pfam" id="PF19055">
    <property type="entry name" value="ABC2_membrane_7"/>
    <property type="match status" value="1"/>
</dbReference>
<reference evidence="12" key="1">
    <citation type="submission" date="2025-08" db="UniProtKB">
        <authorList>
            <consortium name="RefSeq"/>
        </authorList>
    </citation>
    <scope>IDENTIFICATION</scope>
</reference>
<feature type="transmembrane region" description="Helical" evidence="9">
    <location>
        <begin position="530"/>
        <end position="552"/>
    </location>
</feature>
<keyword evidence="4 9" id="KW-0812">Transmembrane</keyword>
<dbReference type="PROSITE" id="PS00211">
    <property type="entry name" value="ABC_TRANSPORTER_1"/>
    <property type="match status" value="1"/>
</dbReference>
<dbReference type="InterPro" id="IPR017871">
    <property type="entry name" value="ABC_transporter-like_CS"/>
</dbReference>
<evidence type="ECO:0000256" key="7">
    <source>
        <dbReference type="ARBA" id="ARBA00022989"/>
    </source>
</evidence>
<evidence type="ECO:0000256" key="3">
    <source>
        <dbReference type="ARBA" id="ARBA00022448"/>
    </source>
</evidence>
<evidence type="ECO:0000256" key="8">
    <source>
        <dbReference type="ARBA" id="ARBA00023136"/>
    </source>
</evidence>
<dbReference type="PANTHER" id="PTHR48041:SF133">
    <property type="entry name" value="GH24286P"/>
    <property type="match status" value="1"/>
</dbReference>
<dbReference type="GO" id="GO:0140359">
    <property type="term" value="F:ABC-type transporter activity"/>
    <property type="evidence" value="ECO:0007669"/>
    <property type="project" value="InterPro"/>
</dbReference>
<evidence type="ECO:0000256" key="9">
    <source>
        <dbReference type="SAM" id="Phobius"/>
    </source>
</evidence>
<organism evidence="11 12">
    <name type="scientific">Ceratosolen solmsi marchali</name>
    <dbReference type="NCBI Taxonomy" id="326594"/>
    <lineage>
        <taxon>Eukaryota</taxon>
        <taxon>Metazoa</taxon>
        <taxon>Ecdysozoa</taxon>
        <taxon>Arthropoda</taxon>
        <taxon>Hexapoda</taxon>
        <taxon>Insecta</taxon>
        <taxon>Pterygota</taxon>
        <taxon>Neoptera</taxon>
        <taxon>Endopterygota</taxon>
        <taxon>Hymenoptera</taxon>
        <taxon>Apocrita</taxon>
        <taxon>Proctotrupomorpha</taxon>
        <taxon>Chalcidoidea</taxon>
        <taxon>Agaonidae</taxon>
        <taxon>Agaoninae</taxon>
        <taxon>Ceratosolen</taxon>
    </lineage>
</organism>
<comment type="similarity">
    <text evidence="2">Belongs to the ABC transporter superfamily. ABCG family. Eye pigment precursor importer (TC 3.A.1.204) subfamily.</text>
</comment>
<feature type="transmembrane region" description="Helical" evidence="9">
    <location>
        <begin position="503"/>
        <end position="524"/>
    </location>
</feature>
<dbReference type="CDD" id="cd03213">
    <property type="entry name" value="ABCG_EPDR"/>
    <property type="match status" value="1"/>
</dbReference>
<dbReference type="InterPro" id="IPR003593">
    <property type="entry name" value="AAA+_ATPase"/>
</dbReference>
<keyword evidence="8 9" id="KW-0472">Membrane</keyword>
<evidence type="ECO:0000313" key="11">
    <source>
        <dbReference type="Proteomes" id="UP000695007"/>
    </source>
</evidence>
<feature type="transmembrane region" description="Helical" evidence="9">
    <location>
        <begin position="396"/>
        <end position="414"/>
    </location>
</feature>
<dbReference type="PROSITE" id="PS50893">
    <property type="entry name" value="ABC_TRANSPORTER_2"/>
    <property type="match status" value="1"/>
</dbReference>
<dbReference type="InterPro" id="IPR050352">
    <property type="entry name" value="ABCG_transporters"/>
</dbReference>
<keyword evidence="11" id="KW-1185">Reference proteome</keyword>
<dbReference type="Gene3D" id="3.40.50.300">
    <property type="entry name" value="P-loop containing nucleotide triphosphate hydrolases"/>
    <property type="match status" value="1"/>
</dbReference>
<dbReference type="SMART" id="SM00382">
    <property type="entry name" value="AAA"/>
    <property type="match status" value="1"/>
</dbReference>
<evidence type="ECO:0000259" key="10">
    <source>
        <dbReference type="PROSITE" id="PS50893"/>
    </source>
</evidence>
<feature type="domain" description="ABC transporter" evidence="10">
    <location>
        <begin position="54"/>
        <end position="285"/>
    </location>
</feature>
<dbReference type="RefSeq" id="XP_011498995.1">
    <property type="nucleotide sequence ID" value="XM_011500693.1"/>
</dbReference>
<feature type="transmembrane region" description="Helical" evidence="9">
    <location>
        <begin position="474"/>
        <end position="491"/>
    </location>
</feature>
<evidence type="ECO:0000313" key="12">
    <source>
        <dbReference type="RefSeq" id="XP_011498995.1"/>
    </source>
</evidence>
<feature type="transmembrane region" description="Helical" evidence="9">
    <location>
        <begin position="426"/>
        <end position="454"/>
    </location>
</feature>
<dbReference type="AlphaFoldDB" id="A0AAJ6YJ29"/>
<dbReference type="SUPFAM" id="SSF52540">
    <property type="entry name" value="P-loop containing nucleoside triphosphate hydrolases"/>
    <property type="match status" value="1"/>
</dbReference>
<dbReference type="Pfam" id="PF00005">
    <property type="entry name" value="ABC_tran"/>
    <property type="match status" value="1"/>
</dbReference>
<accession>A0AAJ6YJ29</accession>
<dbReference type="InterPro" id="IPR003439">
    <property type="entry name" value="ABC_transporter-like_ATP-bd"/>
</dbReference>
<dbReference type="PANTHER" id="PTHR48041">
    <property type="entry name" value="ABC TRANSPORTER G FAMILY MEMBER 28"/>
    <property type="match status" value="1"/>
</dbReference>
<comment type="subcellular location">
    <subcellularLocation>
        <location evidence="1">Membrane</location>
        <topology evidence="1">Multi-pass membrane protein</topology>
    </subcellularLocation>
</comment>
<dbReference type="GO" id="GO:0016887">
    <property type="term" value="F:ATP hydrolysis activity"/>
    <property type="evidence" value="ECO:0007669"/>
    <property type="project" value="InterPro"/>
</dbReference>
<dbReference type="GeneID" id="105363098"/>
<evidence type="ECO:0000256" key="5">
    <source>
        <dbReference type="ARBA" id="ARBA00022741"/>
    </source>
</evidence>
<dbReference type="InterPro" id="IPR013525">
    <property type="entry name" value="ABC2_TM"/>
</dbReference>
<dbReference type="InterPro" id="IPR043926">
    <property type="entry name" value="ABCG_dom"/>
</dbReference>
<gene>
    <name evidence="12" type="primary">LOC105363098</name>
</gene>
<protein>
    <submittedName>
        <fullName evidence="12">ATP-binding cassette sub-family G member 4-like</fullName>
    </submittedName>
</protein>
<proteinExistence type="inferred from homology"/>
<sequence>MTTCQADLKLDFAAIQSKNDLTCANEAPLKASPQCPTQPLRTNQLNLTFADLNYRVRNGFFSKEKKNVLSNVSGDFRPGELTAIMGPSGAGKSTLMDILAGFTTSNVTGSILVNGQTRDLTAFRRTSAYIMQDDNLQSLLTVQEIMSVAANLKLDTSHSAKQEGVDVILREMGLDASRKTRTGNLSGGQKKRLAIALELISNPPIMFFDEPTSGLDSVTSRQCVGLLKSLAREGRTVVCTIHQPSAILFDMIDHLYVVAEGQCAYAGGAQNLLGFLQKLDLHCPTYHNPADFLLEIINGDYGDHLPRLIASSGNGCSQLWRGHGGSHDRRAKLPRMASSAPELAPKIPLPTTPVFYESQAKGSAYYATNSWSQLRILLWRNALRLSRDRVLTFTRLTMHFIIALLVGTIFYKIGQDAAYAIDNFNLLFFSMMFLMFSVFNATLITIPAELPILIREHFNRWYKLRSFYMANKLADLPVQVAATSTYALVVYQMSGQIPELNRLGLFVMMCVLVSLVAQTIGMILGTSLNVQNGVIFGPFAILPFMMFSGFFVHLNDAHPYLQWLFHMSFLKYGFEGVMVAIYGYDRPNMKCSKDYCHYISPKKLLKTVDMKNSEYWFSTLVLLGLYIALDLTAYFLLRLKLKQRLYR</sequence>
<keyword evidence="6" id="KW-0067">ATP-binding</keyword>
<dbReference type="KEGG" id="csol:105363098"/>
<keyword evidence="5" id="KW-0547">Nucleotide-binding</keyword>
<dbReference type="FunFam" id="3.40.50.300:FF:001077">
    <property type="entry name" value="Uncharacterized protein, isoform A"/>
    <property type="match status" value="1"/>
</dbReference>
<dbReference type="GO" id="GO:0005524">
    <property type="term" value="F:ATP binding"/>
    <property type="evidence" value="ECO:0007669"/>
    <property type="project" value="UniProtKB-KW"/>
</dbReference>
<feature type="transmembrane region" description="Helical" evidence="9">
    <location>
        <begin position="564"/>
        <end position="584"/>
    </location>
</feature>